<evidence type="ECO:0000313" key="8">
    <source>
        <dbReference type="Proteomes" id="UP000695000"/>
    </source>
</evidence>
<dbReference type="Pfam" id="PF05485">
    <property type="entry name" value="THAP"/>
    <property type="match status" value="1"/>
</dbReference>
<evidence type="ECO:0000256" key="3">
    <source>
        <dbReference type="ARBA" id="ARBA00022833"/>
    </source>
</evidence>
<keyword evidence="4 5" id="KW-0238">DNA-binding</keyword>
<dbReference type="PANTHER" id="PTHR46600:SF11">
    <property type="entry name" value="THAP DOMAIN-CONTAINING PROTEIN 10"/>
    <property type="match status" value="1"/>
</dbReference>
<proteinExistence type="predicted"/>
<evidence type="ECO:0000256" key="6">
    <source>
        <dbReference type="SAM" id="MobiDB-lite"/>
    </source>
</evidence>
<dbReference type="GeneID" id="108562424"/>
<organism evidence="8 9">
    <name type="scientific">Nicrophorus vespilloides</name>
    <name type="common">Boreal carrion beetle</name>
    <dbReference type="NCBI Taxonomy" id="110193"/>
    <lineage>
        <taxon>Eukaryota</taxon>
        <taxon>Metazoa</taxon>
        <taxon>Ecdysozoa</taxon>
        <taxon>Arthropoda</taxon>
        <taxon>Hexapoda</taxon>
        <taxon>Insecta</taxon>
        <taxon>Pterygota</taxon>
        <taxon>Neoptera</taxon>
        <taxon>Endopterygota</taxon>
        <taxon>Coleoptera</taxon>
        <taxon>Polyphaga</taxon>
        <taxon>Staphyliniformia</taxon>
        <taxon>Silphidae</taxon>
        <taxon>Nicrophorinae</taxon>
        <taxon>Nicrophorus</taxon>
    </lineage>
</organism>
<sequence>MPEMEERCSMSGCGNSRPELPLHPFPADFKQCLLWMQICGRLEHLEDFSYLGSSPFARRMICSRHFTDADYLDPHNKSMGLKDKTVPFVNGETVGKVKRETFMEDGSNISVELLKAVDDQLIALKRKNLSETEFVEEQAKIRRQKNALRAALKRKAETSEQRTERKLKDIIRSAKRRQSETELQRQIRRYNDAVRAAYRRSNETEDQRRRRRMVDIIRAARRRQSETPEQRASRLKADRERAARRRLLKKITESGSELSSDSFGPNLIEPHISLNENVVHHFASIGDQP</sequence>
<evidence type="ECO:0000313" key="9">
    <source>
        <dbReference type="RefSeq" id="XP_017776238.1"/>
    </source>
</evidence>
<evidence type="ECO:0000256" key="1">
    <source>
        <dbReference type="ARBA" id="ARBA00022723"/>
    </source>
</evidence>
<dbReference type="SMART" id="SM00692">
    <property type="entry name" value="DM3"/>
    <property type="match status" value="1"/>
</dbReference>
<dbReference type="PROSITE" id="PS50950">
    <property type="entry name" value="ZF_THAP"/>
    <property type="match status" value="1"/>
</dbReference>
<dbReference type="InterPro" id="IPR006612">
    <property type="entry name" value="THAP_Znf"/>
</dbReference>
<dbReference type="PANTHER" id="PTHR46600">
    <property type="entry name" value="THAP DOMAIN-CONTAINING"/>
    <property type="match status" value="1"/>
</dbReference>
<keyword evidence="1" id="KW-0479">Metal-binding</keyword>
<dbReference type="Proteomes" id="UP000695000">
    <property type="component" value="Unplaced"/>
</dbReference>
<dbReference type="SMART" id="SM00980">
    <property type="entry name" value="THAP"/>
    <property type="match status" value="1"/>
</dbReference>
<evidence type="ECO:0000259" key="7">
    <source>
        <dbReference type="PROSITE" id="PS50950"/>
    </source>
</evidence>
<dbReference type="InterPro" id="IPR026516">
    <property type="entry name" value="THAP1/10"/>
</dbReference>
<keyword evidence="2 5" id="KW-0863">Zinc-finger</keyword>
<keyword evidence="8" id="KW-1185">Reference proteome</keyword>
<dbReference type="Pfam" id="PF21107">
    <property type="entry name" value="STPRs"/>
    <property type="match status" value="1"/>
</dbReference>
<evidence type="ECO:0000256" key="5">
    <source>
        <dbReference type="PROSITE-ProRule" id="PRU00309"/>
    </source>
</evidence>
<dbReference type="InterPro" id="IPR048998">
    <property type="entry name" value="STPR"/>
</dbReference>
<keyword evidence="3" id="KW-0862">Zinc</keyword>
<dbReference type="SUPFAM" id="SSF57716">
    <property type="entry name" value="Glucocorticoid receptor-like (DNA-binding domain)"/>
    <property type="match status" value="1"/>
</dbReference>
<evidence type="ECO:0000256" key="4">
    <source>
        <dbReference type="ARBA" id="ARBA00023125"/>
    </source>
</evidence>
<dbReference type="RefSeq" id="XP_017776238.1">
    <property type="nucleotide sequence ID" value="XM_017920749.1"/>
</dbReference>
<reference evidence="9" key="1">
    <citation type="submission" date="2025-08" db="UniProtKB">
        <authorList>
            <consortium name="RefSeq"/>
        </authorList>
    </citation>
    <scope>IDENTIFICATION</scope>
    <source>
        <tissue evidence="9">Whole Larva</tissue>
    </source>
</reference>
<feature type="domain" description="THAP-type" evidence="7">
    <location>
        <begin position="4"/>
        <end position="90"/>
    </location>
</feature>
<protein>
    <submittedName>
        <fullName evidence="9">Uncharacterized protein LOC108562424</fullName>
    </submittedName>
</protein>
<feature type="region of interest" description="Disordered" evidence="6">
    <location>
        <begin position="221"/>
        <end position="240"/>
    </location>
</feature>
<gene>
    <name evidence="9" type="primary">LOC108562424</name>
</gene>
<name>A0ABM1MNT8_NICVS</name>
<evidence type="ECO:0000256" key="2">
    <source>
        <dbReference type="ARBA" id="ARBA00022771"/>
    </source>
</evidence>
<accession>A0ABM1MNT8</accession>
<feature type="compositionally biased region" description="Basic and acidic residues" evidence="6">
    <location>
        <begin position="223"/>
        <end position="240"/>
    </location>
</feature>